<feature type="domain" description="Leucine-rich repeat-containing N-terminal plant-type" evidence="16">
    <location>
        <begin position="32"/>
        <end position="75"/>
    </location>
</feature>
<dbReference type="PANTHER" id="PTHR48056:SF81">
    <property type="entry name" value="RECEPTOR PROTEIN-TYROSINE KINASE CEPR1"/>
    <property type="match status" value="1"/>
</dbReference>
<dbReference type="FunFam" id="3.80.10.10:FF:000213">
    <property type="entry name" value="Tyrosine-sulfated glycopeptide receptor 1"/>
    <property type="match status" value="1"/>
</dbReference>
<gene>
    <name evidence="18" type="ORF">OLC1_LOCUS20843</name>
</gene>
<dbReference type="FunFam" id="3.80.10.10:FF:000095">
    <property type="entry name" value="LRR receptor-like serine/threonine-protein kinase GSO1"/>
    <property type="match status" value="1"/>
</dbReference>
<feature type="domain" description="Disease resistance R13L4/SHOC-2-like LRR" evidence="17">
    <location>
        <begin position="492"/>
        <end position="595"/>
    </location>
</feature>
<dbReference type="GO" id="GO:0005886">
    <property type="term" value="C:plasma membrane"/>
    <property type="evidence" value="ECO:0007669"/>
    <property type="project" value="UniProtKB-SubCell"/>
</dbReference>
<evidence type="ECO:0000313" key="18">
    <source>
        <dbReference type="EMBL" id="CAI9113947.1"/>
    </source>
</evidence>
<keyword evidence="13" id="KW-0325">Glycoprotein</keyword>
<dbReference type="GO" id="GO:0005524">
    <property type="term" value="F:ATP binding"/>
    <property type="evidence" value="ECO:0007669"/>
    <property type="project" value="UniProtKB-KW"/>
</dbReference>
<dbReference type="SMART" id="SM00369">
    <property type="entry name" value="LRR_TYP"/>
    <property type="match status" value="9"/>
</dbReference>
<dbReference type="InterPro" id="IPR003591">
    <property type="entry name" value="Leu-rich_rpt_typical-subtyp"/>
</dbReference>
<evidence type="ECO:0000256" key="14">
    <source>
        <dbReference type="SAM" id="Phobius"/>
    </source>
</evidence>
<dbReference type="InterPro" id="IPR032675">
    <property type="entry name" value="LRR_dom_sf"/>
</dbReference>
<evidence type="ECO:0000313" key="19">
    <source>
        <dbReference type="Proteomes" id="UP001161247"/>
    </source>
</evidence>
<evidence type="ECO:0000259" key="17">
    <source>
        <dbReference type="Pfam" id="PF23598"/>
    </source>
</evidence>
<protein>
    <submittedName>
        <fullName evidence="18">OLC1v1037512C4</fullName>
    </submittedName>
</protein>
<dbReference type="SUPFAM" id="SSF52058">
    <property type="entry name" value="L domain-like"/>
    <property type="match status" value="2"/>
</dbReference>
<dbReference type="EMBL" id="OX459124">
    <property type="protein sequence ID" value="CAI9113947.1"/>
    <property type="molecule type" value="Genomic_DNA"/>
</dbReference>
<evidence type="ECO:0000256" key="2">
    <source>
        <dbReference type="ARBA" id="ARBA00004236"/>
    </source>
</evidence>
<evidence type="ECO:0000256" key="10">
    <source>
        <dbReference type="ARBA" id="ARBA00022840"/>
    </source>
</evidence>
<comment type="similarity">
    <text evidence="3">Belongs to the RLP family.</text>
</comment>
<evidence type="ECO:0000256" key="8">
    <source>
        <dbReference type="ARBA" id="ARBA00022737"/>
    </source>
</evidence>
<dbReference type="PANTHER" id="PTHR48056">
    <property type="entry name" value="LRR RECEPTOR-LIKE SERINE/THREONINE-PROTEIN KINASE-RELATED"/>
    <property type="match status" value="1"/>
</dbReference>
<accession>A0AAV1E3Q8</accession>
<keyword evidence="12 14" id="KW-0472">Membrane</keyword>
<keyword evidence="5" id="KW-0433">Leucine-rich repeat</keyword>
<evidence type="ECO:0000256" key="9">
    <source>
        <dbReference type="ARBA" id="ARBA00022741"/>
    </source>
</evidence>
<dbReference type="Pfam" id="PF08263">
    <property type="entry name" value="LRRNT_2"/>
    <property type="match status" value="1"/>
</dbReference>
<dbReference type="GO" id="GO:0006952">
    <property type="term" value="P:defense response"/>
    <property type="evidence" value="ECO:0007669"/>
    <property type="project" value="UniProtKB-ARBA"/>
</dbReference>
<dbReference type="Pfam" id="PF00560">
    <property type="entry name" value="LRR_1"/>
    <property type="match status" value="9"/>
</dbReference>
<evidence type="ECO:0000256" key="3">
    <source>
        <dbReference type="ARBA" id="ARBA00009592"/>
    </source>
</evidence>
<feature type="chain" id="PRO_5043897716" evidence="15">
    <location>
        <begin position="29"/>
        <end position="952"/>
    </location>
</feature>
<name>A0AAV1E3Q8_OLDCO</name>
<keyword evidence="7 15" id="KW-0732">Signal</keyword>
<dbReference type="Proteomes" id="UP001161247">
    <property type="component" value="Chromosome 7"/>
</dbReference>
<reference evidence="18" key="1">
    <citation type="submission" date="2023-03" db="EMBL/GenBank/DDBJ databases">
        <authorList>
            <person name="Julca I."/>
        </authorList>
    </citation>
    <scope>NUCLEOTIDE SEQUENCE</scope>
</reference>
<dbReference type="InterPro" id="IPR001611">
    <property type="entry name" value="Leu-rich_rpt"/>
</dbReference>
<evidence type="ECO:0000256" key="11">
    <source>
        <dbReference type="ARBA" id="ARBA00022989"/>
    </source>
</evidence>
<dbReference type="GO" id="GO:0033612">
    <property type="term" value="F:receptor serine/threonine kinase binding"/>
    <property type="evidence" value="ECO:0007669"/>
    <property type="project" value="TreeGrafter"/>
</dbReference>
<dbReference type="InterPro" id="IPR013210">
    <property type="entry name" value="LRR_N_plant-typ"/>
</dbReference>
<dbReference type="GO" id="GO:0051707">
    <property type="term" value="P:response to other organism"/>
    <property type="evidence" value="ECO:0007669"/>
    <property type="project" value="UniProtKB-ARBA"/>
</dbReference>
<sequence length="952" mass="107457">MKYYHKFLLIFLWAQILIALSNVKICSSCILEEKKALLDFKSSMNETKYPHLLLPSWIDQNEVGDCCNWEGVICSNTTRRIAELHLSFLEEHIHNLRYDYEYKWFLNLSSFLPLNNLQVLDLSYNNFGKNRFDCEELANLKNLESLELGWNYLGNRILQCVRGISSIKRLSLGRNGLVGSFPSEEISGMKKLEGLDLSINRFSGSLMSSKGGVCNMKNLVELHLEYNFFGGNIPPCLSNLTSLKYLGLGYNNLSGRIPPSVITSLVNLESLQLFLNPFEGSLPLSLFSNHSKLQKLTLGPSISGLHVDFGSLALPPPFQLTHLVLPGCNLNNEILKFLFYQKELRQVYLSHNNIVGEIPIWLLENNTRLEIILLRNNSFTGKFPSNITQRLQHLEVLDISNNEFVGQVPRNMGLFFPNLKFLNLSRNYFQGSIPESPGYLDVAYAIDLSHNNFSREVPDRIGTGCPSLSYLYLSHNNLRGNFPSGSANLSRLQVLCLDNNKFSGSISNQLSRNFELRYLDLSRNEFQGQIPSWIGNLSSMQILDLSQNQLAGSIPNDICKLSSLNFLDLSANQLNGSIPSCTSLYKLRFIHLQGNQITGLIPHSILRNSFDLRAIDFRHNRLSGGVPHDIMALSQLKVLLLGGNNLQGQIPIYICQLKELMILDFSHNTFSGQIPSCLNNISSGVIFEVLDHIWDVYRSYDNIVITKSSKISMKGLIDILETYAPEFYVPLKFQEVVDFTTKSRVNAYSGSILNYMSGIDLSCNQLTGEIPPELGDLNKTRAMNLSHNHLQGSIPSNLSMLKLIESLDLSYNKLSGQIPRELVGLTFLSTFNVSYNNLTGKTPATGQFANFDESCYRGNPNLCGSLFQRHCQSNGGTNDHSLYTDGGDENDEEIDMVALSWSFAISFVAALATLSLSLYLSPQYRRTLSSLIDAWILPRFYRRYEPRWYKSR</sequence>
<keyword evidence="4" id="KW-1003">Cell membrane</keyword>
<evidence type="ECO:0000256" key="4">
    <source>
        <dbReference type="ARBA" id="ARBA00022475"/>
    </source>
</evidence>
<organism evidence="18 19">
    <name type="scientific">Oldenlandia corymbosa var. corymbosa</name>
    <dbReference type="NCBI Taxonomy" id="529605"/>
    <lineage>
        <taxon>Eukaryota</taxon>
        <taxon>Viridiplantae</taxon>
        <taxon>Streptophyta</taxon>
        <taxon>Embryophyta</taxon>
        <taxon>Tracheophyta</taxon>
        <taxon>Spermatophyta</taxon>
        <taxon>Magnoliopsida</taxon>
        <taxon>eudicotyledons</taxon>
        <taxon>Gunneridae</taxon>
        <taxon>Pentapetalae</taxon>
        <taxon>asterids</taxon>
        <taxon>lamiids</taxon>
        <taxon>Gentianales</taxon>
        <taxon>Rubiaceae</taxon>
        <taxon>Rubioideae</taxon>
        <taxon>Spermacoceae</taxon>
        <taxon>Hedyotis-Oldenlandia complex</taxon>
        <taxon>Oldenlandia</taxon>
    </lineage>
</organism>
<dbReference type="AlphaFoldDB" id="A0AAV1E3Q8"/>
<dbReference type="InterPro" id="IPR055414">
    <property type="entry name" value="LRR_R13L4/SHOC2-like"/>
</dbReference>
<keyword evidence="11 14" id="KW-1133">Transmembrane helix</keyword>
<dbReference type="Pfam" id="PF23598">
    <property type="entry name" value="LRR_14"/>
    <property type="match status" value="1"/>
</dbReference>
<evidence type="ECO:0000256" key="6">
    <source>
        <dbReference type="ARBA" id="ARBA00022692"/>
    </source>
</evidence>
<keyword evidence="19" id="KW-1185">Reference proteome</keyword>
<dbReference type="FunFam" id="3.80.10.10:FF:000383">
    <property type="entry name" value="Leucine-rich repeat receptor protein kinase EMS1"/>
    <property type="match status" value="1"/>
</dbReference>
<dbReference type="Gene3D" id="3.80.10.10">
    <property type="entry name" value="Ribonuclease Inhibitor"/>
    <property type="match status" value="4"/>
</dbReference>
<dbReference type="InterPro" id="IPR050647">
    <property type="entry name" value="Plant_LRR-RLKs"/>
</dbReference>
<keyword evidence="9" id="KW-0547">Nucleotide-binding</keyword>
<keyword evidence="8" id="KW-0677">Repeat</keyword>
<evidence type="ECO:0000256" key="13">
    <source>
        <dbReference type="ARBA" id="ARBA00023180"/>
    </source>
</evidence>
<feature type="transmembrane region" description="Helical" evidence="14">
    <location>
        <begin position="898"/>
        <end position="920"/>
    </location>
</feature>
<evidence type="ECO:0000256" key="15">
    <source>
        <dbReference type="SAM" id="SignalP"/>
    </source>
</evidence>
<evidence type="ECO:0000256" key="7">
    <source>
        <dbReference type="ARBA" id="ARBA00022729"/>
    </source>
</evidence>
<dbReference type="PRINTS" id="PR00019">
    <property type="entry name" value="LEURICHRPT"/>
</dbReference>
<evidence type="ECO:0000256" key="1">
    <source>
        <dbReference type="ARBA" id="ARBA00004167"/>
    </source>
</evidence>
<evidence type="ECO:0000256" key="12">
    <source>
        <dbReference type="ARBA" id="ARBA00023136"/>
    </source>
</evidence>
<proteinExistence type="inferred from homology"/>
<evidence type="ECO:0000256" key="5">
    <source>
        <dbReference type="ARBA" id="ARBA00022614"/>
    </source>
</evidence>
<keyword evidence="6 14" id="KW-0812">Transmembrane</keyword>
<keyword evidence="10" id="KW-0067">ATP-binding</keyword>
<comment type="subcellular location">
    <subcellularLocation>
        <location evidence="2">Cell membrane</location>
    </subcellularLocation>
    <subcellularLocation>
        <location evidence="1">Membrane</location>
        <topology evidence="1">Single-pass membrane protein</topology>
    </subcellularLocation>
</comment>
<feature type="signal peptide" evidence="15">
    <location>
        <begin position="1"/>
        <end position="28"/>
    </location>
</feature>
<evidence type="ECO:0000259" key="16">
    <source>
        <dbReference type="Pfam" id="PF08263"/>
    </source>
</evidence>
<dbReference type="SUPFAM" id="SSF52047">
    <property type="entry name" value="RNI-like"/>
    <property type="match status" value="1"/>
</dbReference>